<dbReference type="AlphaFoldDB" id="A0A3P1CUV1"/>
<protein>
    <submittedName>
        <fullName evidence="1">Uncharacterized protein</fullName>
    </submittedName>
</protein>
<evidence type="ECO:0000313" key="2">
    <source>
        <dbReference type="Proteomes" id="UP000274271"/>
    </source>
</evidence>
<name>A0A3P1CUV1_9BACT</name>
<evidence type="ECO:0000313" key="1">
    <source>
        <dbReference type="EMBL" id="RRB17127.1"/>
    </source>
</evidence>
<gene>
    <name evidence="1" type="ORF">EHT87_02275</name>
</gene>
<comment type="caution">
    <text evidence="1">The sequence shown here is derived from an EMBL/GenBank/DDBJ whole genome shotgun (WGS) entry which is preliminary data.</text>
</comment>
<reference evidence="1 2" key="1">
    <citation type="submission" date="2018-11" db="EMBL/GenBank/DDBJ databases">
        <authorList>
            <person name="Zhou Z."/>
            <person name="Wang G."/>
        </authorList>
    </citation>
    <scope>NUCLEOTIDE SEQUENCE [LARGE SCALE GENOMIC DNA]</scope>
    <source>
        <strain evidence="1 2">KCTC42998</strain>
    </source>
</reference>
<organism evidence="1 2">
    <name type="scientific">Larkinella knui</name>
    <dbReference type="NCBI Taxonomy" id="2025310"/>
    <lineage>
        <taxon>Bacteria</taxon>
        <taxon>Pseudomonadati</taxon>
        <taxon>Bacteroidota</taxon>
        <taxon>Cytophagia</taxon>
        <taxon>Cytophagales</taxon>
        <taxon>Spirosomataceae</taxon>
        <taxon>Larkinella</taxon>
    </lineage>
</organism>
<sequence length="226" mass="24752">MKTSNKLLIAFFTIGLLTLIGANVALRKEYDKINFSDPFYGLTSVSIKPFRVLKLEGNSAGLVSVQTGKVSEIRLPDKDRDLFSYRLNGDTLVFSYKPKSVPWQSKANQYFDAAPAAVILTPKLETLLTTRVSCNLNQLTADQLQIVQDNSGILLTNSSIGKLTVLDQKGSELHTKPTNRVGNATVVSRDSSVFMVERDIFGSLTLETDSLGKVTIPGGLLKKLKP</sequence>
<accession>A0A3P1CUV1</accession>
<proteinExistence type="predicted"/>
<dbReference type="Proteomes" id="UP000274271">
    <property type="component" value="Unassembled WGS sequence"/>
</dbReference>
<dbReference type="OrthoDB" id="952674at2"/>
<dbReference type="EMBL" id="RQJP01000001">
    <property type="protein sequence ID" value="RRB17127.1"/>
    <property type="molecule type" value="Genomic_DNA"/>
</dbReference>
<dbReference type="RefSeq" id="WP_124903416.1">
    <property type="nucleotide sequence ID" value="NZ_RQJP01000001.1"/>
</dbReference>
<keyword evidence="2" id="KW-1185">Reference proteome</keyword>